<keyword evidence="2" id="KW-1185">Reference proteome</keyword>
<accession>A0ABT1CCU9</accession>
<dbReference type="RefSeq" id="WP_252848292.1">
    <property type="nucleotide sequence ID" value="NZ_BAPW01000034.1"/>
</dbReference>
<name>A0ABT1CCU9_9PROT</name>
<sequence>MESRPLMNDDGTFLRSFPVHFEERHARVIQADPGSCLDAVEAFRTEDDLLISACLALRDLPGRMIGAVKGRPAHRFSMASFTPLGRHEDRYVLYGLAGAFWRFDYGLHDIGPSSQNFWQADDSLCRLILTFEAEALPGGRTRLVTRTIVSCGTVSARTQMSRYWTIIRPMSGLIRRRILSRVDGVIDKNR</sequence>
<evidence type="ECO:0008006" key="3">
    <source>
        <dbReference type="Google" id="ProtNLM"/>
    </source>
</evidence>
<evidence type="ECO:0000313" key="2">
    <source>
        <dbReference type="Proteomes" id="UP001523401"/>
    </source>
</evidence>
<evidence type="ECO:0000313" key="1">
    <source>
        <dbReference type="EMBL" id="MCO6158692.1"/>
    </source>
</evidence>
<dbReference type="EMBL" id="JAMXQU010000001">
    <property type="protein sequence ID" value="MCO6158692.1"/>
    <property type="molecule type" value="Genomic_DNA"/>
</dbReference>
<comment type="caution">
    <text evidence="1">The sequence shown here is derived from an EMBL/GenBank/DDBJ whole genome shotgun (WGS) entry which is preliminary data.</text>
</comment>
<protein>
    <recommendedName>
        <fullName evidence="3">DUF2867 domain-containing protein</fullName>
    </recommendedName>
</protein>
<gene>
    <name evidence="1" type="ORF">NF685_01445</name>
</gene>
<reference evidence="1 2" key="1">
    <citation type="submission" date="2022-06" db="EMBL/GenBank/DDBJ databases">
        <title>Whole-genome of Asaia lannensis strain LMG 27011T.</title>
        <authorList>
            <person name="Sombolestani A."/>
        </authorList>
    </citation>
    <scope>NUCLEOTIDE SEQUENCE [LARGE SCALE GENOMIC DNA]</scope>
    <source>
        <strain evidence="1 2">NBRC 102526</strain>
    </source>
</reference>
<organism evidence="1 2">
    <name type="scientific">Asaia lannensis NBRC 102526</name>
    <dbReference type="NCBI Taxonomy" id="1307926"/>
    <lineage>
        <taxon>Bacteria</taxon>
        <taxon>Pseudomonadati</taxon>
        <taxon>Pseudomonadota</taxon>
        <taxon>Alphaproteobacteria</taxon>
        <taxon>Acetobacterales</taxon>
        <taxon>Acetobacteraceae</taxon>
        <taxon>Asaia</taxon>
    </lineage>
</organism>
<proteinExistence type="predicted"/>
<dbReference type="Proteomes" id="UP001523401">
    <property type="component" value="Unassembled WGS sequence"/>
</dbReference>